<evidence type="ECO:0000313" key="2">
    <source>
        <dbReference type="Proteomes" id="UP000630615"/>
    </source>
</evidence>
<dbReference type="EMBL" id="BMKI01000014">
    <property type="protein sequence ID" value="GGD02766.1"/>
    <property type="molecule type" value="Genomic_DNA"/>
</dbReference>
<dbReference type="Proteomes" id="UP000630615">
    <property type="component" value="Unassembled WGS sequence"/>
</dbReference>
<proteinExistence type="predicted"/>
<accession>A0ABQ1PSL2</accession>
<protein>
    <submittedName>
        <fullName evidence="1">Uncharacterized protein</fullName>
    </submittedName>
</protein>
<dbReference type="RefSeq" id="WP_088271876.1">
    <property type="nucleotide sequence ID" value="NZ_BMKI01000014.1"/>
</dbReference>
<name>A0ABQ1PSL2_9ENTE</name>
<reference evidence="2" key="1">
    <citation type="journal article" date="2019" name="Int. J. Syst. Evol. Microbiol.">
        <title>The Global Catalogue of Microorganisms (GCM) 10K type strain sequencing project: providing services to taxonomists for standard genome sequencing and annotation.</title>
        <authorList>
            <consortium name="The Broad Institute Genomics Platform"/>
            <consortium name="The Broad Institute Genome Sequencing Center for Infectious Disease"/>
            <person name="Wu L."/>
            <person name="Ma J."/>
        </authorList>
    </citation>
    <scope>NUCLEOTIDE SEQUENCE [LARGE SCALE GENOMIC DNA]</scope>
    <source>
        <strain evidence="2">CGMCC 1.15942</strain>
    </source>
</reference>
<sequence>MRATDILTILSVDMQNNVMYDFKIELNDQLFGVGRIEKEQNKLVLYAAESITIEANQLLTTFMLNKSLNLYKFGDKLEPIYGCRVVGSSLVL</sequence>
<gene>
    <name evidence="1" type="ORF">GCM10011573_35300</name>
</gene>
<comment type="caution">
    <text evidence="1">The sequence shown here is derived from an EMBL/GenBank/DDBJ whole genome shotgun (WGS) entry which is preliminary data.</text>
</comment>
<evidence type="ECO:0000313" key="1">
    <source>
        <dbReference type="EMBL" id="GGD02766.1"/>
    </source>
</evidence>
<organism evidence="1 2">
    <name type="scientific">Enterococcus wangshanyuanii</name>
    <dbReference type="NCBI Taxonomy" id="2005703"/>
    <lineage>
        <taxon>Bacteria</taxon>
        <taxon>Bacillati</taxon>
        <taxon>Bacillota</taxon>
        <taxon>Bacilli</taxon>
        <taxon>Lactobacillales</taxon>
        <taxon>Enterococcaceae</taxon>
        <taxon>Enterococcus</taxon>
    </lineage>
</organism>
<keyword evidence="2" id="KW-1185">Reference proteome</keyword>